<gene>
    <name evidence="5" type="ORF">AVDCRST_MAG68-4175</name>
</gene>
<dbReference type="InterPro" id="IPR036724">
    <property type="entry name" value="Cobalamin-bd_sf"/>
</dbReference>
<feature type="domain" description="B12-binding N-terminal" evidence="4">
    <location>
        <begin position="6"/>
        <end position="100"/>
    </location>
</feature>
<proteinExistence type="predicted"/>
<evidence type="ECO:0008006" key="6">
    <source>
        <dbReference type="Google" id="ProtNLM"/>
    </source>
</evidence>
<dbReference type="SMART" id="SM01018">
    <property type="entry name" value="B12-binding_2"/>
    <property type="match status" value="1"/>
</dbReference>
<evidence type="ECO:0000256" key="2">
    <source>
        <dbReference type="ARBA" id="ARBA00023285"/>
    </source>
</evidence>
<dbReference type="GO" id="GO:0008705">
    <property type="term" value="F:methionine synthase activity"/>
    <property type="evidence" value="ECO:0007669"/>
    <property type="project" value="TreeGrafter"/>
</dbReference>
<dbReference type="Pfam" id="PF02310">
    <property type="entry name" value="B12-binding"/>
    <property type="match status" value="1"/>
</dbReference>
<dbReference type="Gene3D" id="1.10.1240.10">
    <property type="entry name" value="Methionine synthase domain"/>
    <property type="match status" value="1"/>
</dbReference>
<dbReference type="InterPro" id="IPR050554">
    <property type="entry name" value="Met_Synthase/Corrinoid"/>
</dbReference>
<organism evidence="5">
    <name type="scientific">uncultured Gemmatimonadota bacterium</name>
    <dbReference type="NCBI Taxonomy" id="203437"/>
    <lineage>
        <taxon>Bacteria</taxon>
        <taxon>Pseudomonadati</taxon>
        <taxon>Gemmatimonadota</taxon>
        <taxon>environmental samples</taxon>
    </lineage>
</organism>
<dbReference type="GO" id="GO:0050667">
    <property type="term" value="P:homocysteine metabolic process"/>
    <property type="evidence" value="ECO:0007669"/>
    <property type="project" value="TreeGrafter"/>
</dbReference>
<dbReference type="InterPro" id="IPR006158">
    <property type="entry name" value="Cobalamin-bd"/>
</dbReference>
<dbReference type="GO" id="GO:0005829">
    <property type="term" value="C:cytosol"/>
    <property type="evidence" value="ECO:0007669"/>
    <property type="project" value="TreeGrafter"/>
</dbReference>
<accession>A0A6J4MF81</accession>
<reference evidence="5" key="1">
    <citation type="submission" date="2020-02" db="EMBL/GenBank/DDBJ databases">
        <authorList>
            <person name="Meier V. D."/>
        </authorList>
    </citation>
    <scope>NUCLEOTIDE SEQUENCE</scope>
    <source>
        <strain evidence="5">AVDCRST_MAG68</strain>
    </source>
</reference>
<dbReference type="PANTHER" id="PTHR45833:SF1">
    <property type="entry name" value="METHIONINE SYNTHASE"/>
    <property type="match status" value="1"/>
</dbReference>
<dbReference type="EMBL" id="CADCTW010000194">
    <property type="protein sequence ID" value="CAA9358461.1"/>
    <property type="molecule type" value="Genomic_DNA"/>
</dbReference>
<protein>
    <recommendedName>
        <fullName evidence="6">B12-binding domain-containing protein</fullName>
    </recommendedName>
</protein>
<dbReference type="AlphaFoldDB" id="A0A6J4MF81"/>
<dbReference type="GO" id="GO:0046653">
    <property type="term" value="P:tetrahydrofolate metabolic process"/>
    <property type="evidence" value="ECO:0007669"/>
    <property type="project" value="TreeGrafter"/>
</dbReference>
<dbReference type="Pfam" id="PF02607">
    <property type="entry name" value="B12-binding_2"/>
    <property type="match status" value="1"/>
</dbReference>
<dbReference type="PROSITE" id="PS51332">
    <property type="entry name" value="B12_BINDING"/>
    <property type="match status" value="1"/>
</dbReference>
<name>A0A6J4MF81_9BACT</name>
<dbReference type="PROSITE" id="PS51337">
    <property type="entry name" value="B12_BINDING_NTER"/>
    <property type="match status" value="1"/>
</dbReference>
<keyword evidence="2" id="KW-0170">Cobalt</keyword>
<dbReference type="SUPFAM" id="SSF52242">
    <property type="entry name" value="Cobalamin (vitamin B12)-binding domain"/>
    <property type="match status" value="1"/>
</dbReference>
<dbReference type="Gene3D" id="3.40.50.280">
    <property type="entry name" value="Cobalamin-binding domain"/>
    <property type="match status" value="1"/>
</dbReference>
<evidence type="ECO:0000259" key="4">
    <source>
        <dbReference type="PROSITE" id="PS51337"/>
    </source>
</evidence>
<evidence type="ECO:0000259" key="3">
    <source>
        <dbReference type="PROSITE" id="PS51332"/>
    </source>
</evidence>
<dbReference type="InterPro" id="IPR036594">
    <property type="entry name" value="Meth_synthase_dom"/>
</dbReference>
<evidence type="ECO:0000313" key="5">
    <source>
        <dbReference type="EMBL" id="CAA9358461.1"/>
    </source>
</evidence>
<dbReference type="GO" id="GO:0031419">
    <property type="term" value="F:cobalamin binding"/>
    <property type="evidence" value="ECO:0007669"/>
    <property type="project" value="InterPro"/>
</dbReference>
<dbReference type="PANTHER" id="PTHR45833">
    <property type="entry name" value="METHIONINE SYNTHASE"/>
    <property type="match status" value="1"/>
</dbReference>
<dbReference type="SUPFAM" id="SSF47644">
    <property type="entry name" value="Methionine synthase domain"/>
    <property type="match status" value="1"/>
</dbReference>
<feature type="domain" description="B12-binding" evidence="3">
    <location>
        <begin position="100"/>
        <end position="224"/>
    </location>
</feature>
<keyword evidence="1" id="KW-0479">Metal-binding</keyword>
<evidence type="ECO:0000256" key="1">
    <source>
        <dbReference type="ARBA" id="ARBA00022723"/>
    </source>
</evidence>
<dbReference type="GO" id="GO:0046872">
    <property type="term" value="F:metal ion binding"/>
    <property type="evidence" value="ECO:0007669"/>
    <property type="project" value="UniProtKB-KW"/>
</dbReference>
<sequence length="224" mass="24117">MDAAAAEQDTGVPGVRDRFVAALLAGDRRAAFAVVDEALEAGTHLRDLYLGVFQPALREVGRLWESNRITVADEHLATAITQAAMARLYERLFATSETGGRLLLAACADSERHEVGLRMLCDVLEMEGWDTVFLGPTVPIPDLVKMVRARKPDVVALSASIRPHLPRVRAAVEALRAGLGDGTPLIAVGGRAFHDDPKLAAELGADFTADDAVQAARELKERFP</sequence>
<dbReference type="InterPro" id="IPR003759">
    <property type="entry name" value="Cbl-bd_cap"/>
</dbReference>